<name>D3BHW4_HETP5</name>
<evidence type="ECO:0000313" key="5">
    <source>
        <dbReference type="EMBL" id="EFA78864.1"/>
    </source>
</evidence>
<dbReference type="GO" id="GO:0016491">
    <property type="term" value="F:oxidoreductase activity"/>
    <property type="evidence" value="ECO:0007669"/>
    <property type="project" value="InterPro"/>
</dbReference>
<dbReference type="SUPFAM" id="SSF51905">
    <property type="entry name" value="FAD/NAD(P)-binding domain"/>
    <property type="match status" value="1"/>
</dbReference>
<feature type="domain" description="FAD/NAD(P)-binding" evidence="4">
    <location>
        <begin position="270"/>
        <end position="383"/>
    </location>
</feature>
<dbReference type="PANTHER" id="PTHR43429">
    <property type="entry name" value="PYRIDINE NUCLEOTIDE-DISULFIDE OXIDOREDUCTASE DOMAIN-CONTAINING"/>
    <property type="match status" value="1"/>
</dbReference>
<dbReference type="PANTHER" id="PTHR43429:SF2">
    <property type="entry name" value="PYRIDINE NUCLEOTIDE-DISULFIDE OXIDOREDUCTASE DOMAIN-CONTAINING PROTEIN 1"/>
    <property type="match status" value="1"/>
</dbReference>
<dbReference type="InParanoid" id="D3BHW4"/>
<organism evidence="5 6">
    <name type="scientific">Heterostelium pallidum (strain ATCC 26659 / Pp 5 / PN500)</name>
    <name type="common">Cellular slime mold</name>
    <name type="synonym">Polysphondylium pallidum</name>
    <dbReference type="NCBI Taxonomy" id="670386"/>
    <lineage>
        <taxon>Eukaryota</taxon>
        <taxon>Amoebozoa</taxon>
        <taxon>Evosea</taxon>
        <taxon>Eumycetozoa</taxon>
        <taxon>Dictyostelia</taxon>
        <taxon>Acytosteliales</taxon>
        <taxon>Acytosteliaceae</taxon>
        <taxon>Heterostelium</taxon>
    </lineage>
</organism>
<comment type="caution">
    <text evidence="5">The sequence shown here is derived from an EMBL/GenBank/DDBJ whole genome shotgun (WGS) entry which is preliminary data.</text>
</comment>
<keyword evidence="2" id="KW-0285">Flavoprotein</keyword>
<dbReference type="InterPro" id="IPR050260">
    <property type="entry name" value="FAD-bd_OxRdtase"/>
</dbReference>
<feature type="domain" description="FAD/NAD(P)-binding" evidence="4">
    <location>
        <begin position="6"/>
        <end position="169"/>
    </location>
</feature>
<protein>
    <submittedName>
        <fullName evidence="5">Pyridine nucleotide-disulfide oxidoreductase domain-containing protein 1</fullName>
    </submittedName>
</protein>
<dbReference type="RefSeq" id="XP_020430988.1">
    <property type="nucleotide sequence ID" value="XM_020579149.1"/>
</dbReference>
<keyword evidence="3" id="KW-0274">FAD</keyword>
<sequence>MSQSKHLIIVGGGIAGVTCAQSYNYLRPNDKITIISQSPLLKSVFNVNKISKTLEEFQVKESNVNDLFNGEKNNNIEIVISSVTAIDTDKHIVYLDDNVVNSKSELTFDYLCICSGARPNVIKIENVELQKYIIGIRDTETVKDLKERLLGARRVVIVGNGGIALELVHEISMCEVIWSIKDNHVGNAFFDSDAASFLYDSKHLGDGGDQQTKKDDSSLNLMIVDRSLNGEDLPMSNRSSIGPQWYCKYKFIGGVDASKIKTNNNGSVDNIGIEYETTVVNLLEGDSEYPVYVLLSNGKKYGCDFIVSATGVLTNHDTIRTIPTTSATSTLECSNDGYIVNENMMTSVNDVFAAGDVADLSKWPNLSPLWFQMKLWSQARTMGRYTAQCIAKHTGLPYTDEISTRFEFEIFAHVTRFFNLKVVMLGLYNGQQQQQQSSKPLTIYHKVKPGKSYIKITLNQEGRLIGALLIGETDLEETFENLMMNQIDLSRFGSDILNSDVDIEDYFD</sequence>
<gene>
    <name evidence="5" type="primary">pyroxd1</name>
    <name evidence="5" type="ORF">PPL_08332</name>
</gene>
<keyword evidence="6" id="KW-1185">Reference proteome</keyword>
<comment type="cofactor">
    <cofactor evidence="1">
        <name>FAD</name>
        <dbReference type="ChEBI" id="CHEBI:57692"/>
    </cofactor>
</comment>
<dbReference type="InterPro" id="IPR036188">
    <property type="entry name" value="FAD/NAD-bd_sf"/>
</dbReference>
<dbReference type="OMA" id="MCENLIL"/>
<proteinExistence type="predicted"/>
<evidence type="ECO:0000259" key="4">
    <source>
        <dbReference type="Pfam" id="PF07992"/>
    </source>
</evidence>
<evidence type="ECO:0000256" key="2">
    <source>
        <dbReference type="ARBA" id="ARBA00022630"/>
    </source>
</evidence>
<reference evidence="5 6" key="1">
    <citation type="journal article" date="2011" name="Genome Res.">
        <title>Phylogeny-wide analysis of social amoeba genomes highlights ancient origins for complex intercellular communication.</title>
        <authorList>
            <person name="Heidel A.J."/>
            <person name="Lawal H.M."/>
            <person name="Felder M."/>
            <person name="Schilde C."/>
            <person name="Helps N.R."/>
            <person name="Tunggal B."/>
            <person name="Rivero F."/>
            <person name="John U."/>
            <person name="Schleicher M."/>
            <person name="Eichinger L."/>
            <person name="Platzer M."/>
            <person name="Noegel A.A."/>
            <person name="Schaap P."/>
            <person name="Gloeckner G."/>
        </authorList>
    </citation>
    <scope>NUCLEOTIDE SEQUENCE [LARGE SCALE GENOMIC DNA]</scope>
    <source>
        <strain evidence="6">ATCC 26659 / Pp 5 / PN500</strain>
    </source>
</reference>
<accession>D3BHW4</accession>
<evidence type="ECO:0000313" key="6">
    <source>
        <dbReference type="Proteomes" id="UP000001396"/>
    </source>
</evidence>
<evidence type="ECO:0000256" key="1">
    <source>
        <dbReference type="ARBA" id="ARBA00001974"/>
    </source>
</evidence>
<dbReference type="Gene3D" id="3.50.50.60">
    <property type="entry name" value="FAD/NAD(P)-binding domain"/>
    <property type="match status" value="2"/>
</dbReference>
<dbReference type="InterPro" id="IPR023753">
    <property type="entry name" value="FAD/NAD-binding_dom"/>
</dbReference>
<dbReference type="Proteomes" id="UP000001396">
    <property type="component" value="Unassembled WGS sequence"/>
</dbReference>
<dbReference type="Pfam" id="PF07992">
    <property type="entry name" value="Pyr_redox_2"/>
    <property type="match status" value="2"/>
</dbReference>
<dbReference type="GeneID" id="31363812"/>
<dbReference type="FunCoup" id="D3BHW4">
    <property type="interactions" value="4"/>
</dbReference>
<dbReference type="AlphaFoldDB" id="D3BHW4"/>
<dbReference type="PRINTS" id="PR00368">
    <property type="entry name" value="FADPNR"/>
</dbReference>
<dbReference type="EMBL" id="ADBJ01000037">
    <property type="protein sequence ID" value="EFA78864.1"/>
    <property type="molecule type" value="Genomic_DNA"/>
</dbReference>
<evidence type="ECO:0000256" key="3">
    <source>
        <dbReference type="ARBA" id="ARBA00022827"/>
    </source>
</evidence>
<dbReference type="STRING" id="670386.D3BHW4"/>